<organism evidence="2 3">
    <name type="scientific">Phoxinus phoxinus</name>
    <name type="common">Eurasian minnow</name>
    <dbReference type="NCBI Taxonomy" id="58324"/>
    <lineage>
        <taxon>Eukaryota</taxon>
        <taxon>Metazoa</taxon>
        <taxon>Chordata</taxon>
        <taxon>Craniata</taxon>
        <taxon>Vertebrata</taxon>
        <taxon>Euteleostomi</taxon>
        <taxon>Actinopterygii</taxon>
        <taxon>Neopterygii</taxon>
        <taxon>Teleostei</taxon>
        <taxon>Ostariophysi</taxon>
        <taxon>Cypriniformes</taxon>
        <taxon>Leuciscidae</taxon>
        <taxon>Phoxininae</taxon>
        <taxon>Phoxinus</taxon>
    </lineage>
</organism>
<comment type="caution">
    <text evidence="2">The sequence shown here is derived from an EMBL/GenBank/DDBJ whole genome shotgun (WGS) entry which is preliminary data.</text>
</comment>
<accession>A0AAN9DLG4</accession>
<proteinExistence type="predicted"/>
<gene>
    <name evidence="2" type="ORF">R3I93_000610</name>
</gene>
<feature type="region of interest" description="Disordered" evidence="1">
    <location>
        <begin position="67"/>
        <end position="91"/>
    </location>
</feature>
<keyword evidence="3" id="KW-1185">Reference proteome</keyword>
<sequence>MLNRNVELENNSTAVQMFRSLQEEADSLWPVSQDRNNTRMEREKERDDLGTGLFLMWHTALNLLRFSGGQRRHSSNTNPPAEQGRERQFKL</sequence>
<evidence type="ECO:0000313" key="2">
    <source>
        <dbReference type="EMBL" id="KAK7176424.1"/>
    </source>
</evidence>
<evidence type="ECO:0000313" key="3">
    <source>
        <dbReference type="Proteomes" id="UP001364617"/>
    </source>
</evidence>
<reference evidence="2 3" key="1">
    <citation type="submission" date="2024-02" db="EMBL/GenBank/DDBJ databases">
        <title>Chromosome-level genome assembly of the Eurasian Minnow (Phoxinus phoxinus).</title>
        <authorList>
            <person name="Oriowo T.O."/>
            <person name="Martin S."/>
            <person name="Stange M."/>
            <person name="Chrysostomakis Y."/>
            <person name="Brown T."/>
            <person name="Winkler S."/>
            <person name="Kukowka S."/>
            <person name="Myers E.W."/>
            <person name="Bohne A."/>
        </authorList>
    </citation>
    <scope>NUCLEOTIDE SEQUENCE [LARGE SCALE GENOMIC DNA]</scope>
    <source>
        <strain evidence="2">ZFMK-TIS-60720</strain>
        <tissue evidence="2">Whole Organism</tissue>
    </source>
</reference>
<protein>
    <submittedName>
        <fullName evidence="2">Uncharacterized protein</fullName>
    </submittedName>
</protein>
<name>A0AAN9DLG4_9TELE</name>
<dbReference type="AlphaFoldDB" id="A0AAN9DLG4"/>
<dbReference type="Proteomes" id="UP001364617">
    <property type="component" value="Unassembled WGS sequence"/>
</dbReference>
<evidence type="ECO:0000256" key="1">
    <source>
        <dbReference type="SAM" id="MobiDB-lite"/>
    </source>
</evidence>
<dbReference type="EMBL" id="JAYKXH010000001">
    <property type="protein sequence ID" value="KAK7176424.1"/>
    <property type="molecule type" value="Genomic_DNA"/>
</dbReference>